<comment type="caution">
    <text evidence="1">The sequence shown here is derived from an EMBL/GenBank/DDBJ whole genome shotgun (WGS) entry which is preliminary data.</text>
</comment>
<protein>
    <submittedName>
        <fullName evidence="1">Uncharacterized protein</fullName>
    </submittedName>
</protein>
<reference evidence="1" key="1">
    <citation type="journal article" date="2014" name="Front. Microbiol.">
        <title>High frequency of phylogenetically diverse reductive dehalogenase-homologous genes in deep subseafloor sedimentary metagenomes.</title>
        <authorList>
            <person name="Kawai M."/>
            <person name="Futagami T."/>
            <person name="Toyoda A."/>
            <person name="Takaki Y."/>
            <person name="Nishi S."/>
            <person name="Hori S."/>
            <person name="Arai W."/>
            <person name="Tsubouchi T."/>
            <person name="Morono Y."/>
            <person name="Uchiyama I."/>
            <person name="Ito T."/>
            <person name="Fujiyama A."/>
            <person name="Inagaki F."/>
            <person name="Takami H."/>
        </authorList>
    </citation>
    <scope>NUCLEOTIDE SEQUENCE</scope>
    <source>
        <strain evidence="1">Expedition CK06-06</strain>
    </source>
</reference>
<sequence>IVFLIALLSLFPVMSCTKKTTEPENHHGKGRVEWEKTFGGSSYEYGFSVLQTSDGGYIIAGTTYILRAYETDVYLIKTEP</sequence>
<feature type="non-terminal residue" evidence="1">
    <location>
        <position position="1"/>
    </location>
</feature>
<dbReference type="EMBL" id="BARU01035493">
    <property type="protein sequence ID" value="GAH81216.1"/>
    <property type="molecule type" value="Genomic_DNA"/>
</dbReference>
<dbReference type="PANTHER" id="PTHR42754">
    <property type="entry name" value="ENDOGLUCANASE"/>
    <property type="match status" value="1"/>
</dbReference>
<gene>
    <name evidence="1" type="ORF">S03H2_55554</name>
</gene>
<dbReference type="AlphaFoldDB" id="X1IFM9"/>
<evidence type="ECO:0000313" key="1">
    <source>
        <dbReference type="EMBL" id="GAH81216.1"/>
    </source>
</evidence>
<name>X1IFM9_9ZZZZ</name>
<organism evidence="1">
    <name type="scientific">marine sediment metagenome</name>
    <dbReference type="NCBI Taxonomy" id="412755"/>
    <lineage>
        <taxon>unclassified sequences</taxon>
        <taxon>metagenomes</taxon>
        <taxon>ecological metagenomes</taxon>
    </lineage>
</organism>
<dbReference type="PANTHER" id="PTHR42754:SF1">
    <property type="entry name" value="LIPOPROTEIN"/>
    <property type="match status" value="1"/>
</dbReference>
<proteinExistence type="predicted"/>
<accession>X1IFM9</accession>